<evidence type="ECO:0000256" key="4">
    <source>
        <dbReference type="ARBA" id="ARBA00022827"/>
    </source>
</evidence>
<dbReference type="Gene3D" id="1.10.540.10">
    <property type="entry name" value="Acyl-CoA dehydrogenase/oxidase, N-terminal domain"/>
    <property type="match status" value="1"/>
</dbReference>
<keyword evidence="3 5" id="KW-0285">Flavoprotein</keyword>
<dbReference type="InterPro" id="IPR013786">
    <property type="entry name" value="AcylCoA_DH/ox_N"/>
</dbReference>
<dbReference type="InterPro" id="IPR009100">
    <property type="entry name" value="AcylCoA_DH/oxidase_NM_dom_sf"/>
</dbReference>
<evidence type="ECO:0000256" key="1">
    <source>
        <dbReference type="ARBA" id="ARBA00001974"/>
    </source>
</evidence>
<keyword evidence="4 5" id="KW-0274">FAD</keyword>
<proteinExistence type="inferred from homology"/>
<comment type="similarity">
    <text evidence="2 5">Belongs to the acyl-CoA dehydrogenase family.</text>
</comment>
<keyword evidence="5" id="KW-0560">Oxidoreductase</keyword>
<dbReference type="InterPro" id="IPR046373">
    <property type="entry name" value="Acyl-CoA_Oxase/DH_mid-dom_sf"/>
</dbReference>
<evidence type="ECO:0000259" key="8">
    <source>
        <dbReference type="Pfam" id="PF02771"/>
    </source>
</evidence>
<evidence type="ECO:0000259" key="6">
    <source>
        <dbReference type="Pfam" id="PF00441"/>
    </source>
</evidence>
<feature type="domain" description="Acyl-CoA dehydrogenase/oxidase N-terminal" evidence="8">
    <location>
        <begin position="6"/>
        <end position="108"/>
    </location>
</feature>
<gene>
    <name evidence="9" type="ORF">HGG74_19500</name>
</gene>
<evidence type="ECO:0000256" key="2">
    <source>
        <dbReference type="ARBA" id="ARBA00009347"/>
    </source>
</evidence>
<keyword evidence="10" id="KW-1185">Reference proteome</keyword>
<organism evidence="9 10">
    <name type="scientific">Arthrobacter mobilis</name>
    <dbReference type="NCBI Taxonomy" id="2724944"/>
    <lineage>
        <taxon>Bacteria</taxon>
        <taxon>Bacillati</taxon>
        <taxon>Actinomycetota</taxon>
        <taxon>Actinomycetes</taxon>
        <taxon>Micrococcales</taxon>
        <taxon>Micrococcaceae</taxon>
        <taxon>Arthrobacter</taxon>
    </lineage>
</organism>
<dbReference type="Gene3D" id="1.20.140.10">
    <property type="entry name" value="Butyryl-CoA Dehydrogenase, subunit A, domain 3"/>
    <property type="match status" value="1"/>
</dbReference>
<dbReference type="Gene3D" id="2.40.110.10">
    <property type="entry name" value="Butyryl-CoA Dehydrogenase, subunit A, domain 2"/>
    <property type="match status" value="1"/>
</dbReference>
<comment type="cofactor">
    <cofactor evidence="1 5">
        <name>FAD</name>
        <dbReference type="ChEBI" id="CHEBI:57692"/>
    </cofactor>
</comment>
<dbReference type="PIRSF" id="PIRSF016578">
    <property type="entry name" value="HsaA"/>
    <property type="match status" value="1"/>
</dbReference>
<evidence type="ECO:0000256" key="3">
    <source>
        <dbReference type="ARBA" id="ARBA00022630"/>
    </source>
</evidence>
<sequence length="378" mass="40841">MDFHVSEDDRQFLKDVTAFVDDEVIPVADKMDAAEQYPGELVDRMRQLGFFSASSRCLVTYSLALEELARGWLSLIPIANAHTSSVWTLKHHGTPGQQAGWLPDLLSGAIISCLALTEPHGGSDLQNIRSTARRTTAGWVIDAHKTLITHSDHSDSMLILARTDEHVQGHRGLSLFLLKRDEWVVQRKLPKLGTKGIETCELKVQGVEIPHDRLVGGQTGKGFGQVMDALEVGRIAVASAAVGVGRSALWNAVEYIRQREAFGTRVADMPAVRSDVAKVGNQLAAAKALTLWSAVLKQNGGRHDVETSSAKVVATDAAVAASLKAMELAGGNGYTEDYRFARILRDTALFLAGEGSNGVLNSLIGSRLVSGEKNLAWI</sequence>
<dbReference type="InterPro" id="IPR006091">
    <property type="entry name" value="Acyl-CoA_Oxase/DH_mid-dom"/>
</dbReference>
<dbReference type="InterPro" id="IPR009075">
    <property type="entry name" value="AcylCo_DH/oxidase_C"/>
</dbReference>
<dbReference type="Pfam" id="PF02771">
    <property type="entry name" value="Acyl-CoA_dh_N"/>
    <property type="match status" value="1"/>
</dbReference>
<dbReference type="RefSeq" id="WP_168489088.1">
    <property type="nucleotide sequence ID" value="NZ_JAAZSQ010000030.1"/>
</dbReference>
<dbReference type="Pfam" id="PF00441">
    <property type="entry name" value="Acyl-CoA_dh_1"/>
    <property type="match status" value="1"/>
</dbReference>
<dbReference type="GO" id="GO:0050660">
    <property type="term" value="F:flavin adenine dinucleotide binding"/>
    <property type="evidence" value="ECO:0007669"/>
    <property type="project" value="InterPro"/>
</dbReference>
<accession>A0A7X6K7N1</accession>
<name>A0A7X6K7N1_9MICC</name>
<dbReference type="EMBL" id="JAAZSQ010000030">
    <property type="protein sequence ID" value="NKX56665.1"/>
    <property type="molecule type" value="Genomic_DNA"/>
</dbReference>
<dbReference type="InterPro" id="IPR037069">
    <property type="entry name" value="AcylCoA_DH/ox_N_sf"/>
</dbReference>
<evidence type="ECO:0000256" key="5">
    <source>
        <dbReference type="RuleBase" id="RU362125"/>
    </source>
</evidence>
<dbReference type="InterPro" id="IPR036250">
    <property type="entry name" value="AcylCo_DH-like_C"/>
</dbReference>
<evidence type="ECO:0000313" key="10">
    <source>
        <dbReference type="Proteomes" id="UP000544090"/>
    </source>
</evidence>
<dbReference type="GO" id="GO:0003995">
    <property type="term" value="F:acyl-CoA dehydrogenase activity"/>
    <property type="evidence" value="ECO:0007669"/>
    <property type="project" value="InterPro"/>
</dbReference>
<dbReference type="PROSITE" id="PS00073">
    <property type="entry name" value="ACYL_COA_DH_2"/>
    <property type="match status" value="1"/>
</dbReference>
<feature type="domain" description="Acyl-CoA dehydrogenase/oxidase C-terminal" evidence="6">
    <location>
        <begin position="220"/>
        <end position="368"/>
    </location>
</feature>
<dbReference type="AlphaFoldDB" id="A0A7X6K7N1"/>
<dbReference type="SUPFAM" id="SSF56645">
    <property type="entry name" value="Acyl-CoA dehydrogenase NM domain-like"/>
    <property type="match status" value="1"/>
</dbReference>
<evidence type="ECO:0000259" key="7">
    <source>
        <dbReference type="Pfam" id="PF02770"/>
    </source>
</evidence>
<dbReference type="PANTHER" id="PTHR43884:SF12">
    <property type="entry name" value="ISOVALERYL-COA DEHYDROGENASE, MITOCHONDRIAL-RELATED"/>
    <property type="match status" value="1"/>
</dbReference>
<dbReference type="PANTHER" id="PTHR43884">
    <property type="entry name" value="ACYL-COA DEHYDROGENASE"/>
    <property type="match status" value="1"/>
</dbReference>
<reference evidence="9 10" key="1">
    <citation type="submission" date="2020-04" db="EMBL/GenBank/DDBJ databases">
        <title>Arthrobacter sp. nov.</title>
        <authorList>
            <person name="Liu S."/>
        </authorList>
    </citation>
    <scope>NUCLEOTIDE SEQUENCE [LARGE SCALE GENOMIC DNA]</scope>
    <source>
        <strain evidence="9 10">E918</strain>
    </source>
</reference>
<dbReference type="Proteomes" id="UP000544090">
    <property type="component" value="Unassembled WGS sequence"/>
</dbReference>
<dbReference type="Pfam" id="PF02770">
    <property type="entry name" value="Acyl-CoA_dh_M"/>
    <property type="match status" value="1"/>
</dbReference>
<evidence type="ECO:0000313" key="9">
    <source>
        <dbReference type="EMBL" id="NKX56665.1"/>
    </source>
</evidence>
<dbReference type="InterPro" id="IPR006089">
    <property type="entry name" value="Acyl-CoA_DH_CS"/>
</dbReference>
<comment type="caution">
    <text evidence="9">The sequence shown here is derived from an EMBL/GenBank/DDBJ whole genome shotgun (WGS) entry which is preliminary data.</text>
</comment>
<protein>
    <submittedName>
        <fullName evidence="9">Acyl-CoA dehydrogenase</fullName>
    </submittedName>
</protein>
<feature type="domain" description="Acyl-CoA oxidase/dehydrogenase middle" evidence="7">
    <location>
        <begin position="113"/>
        <end position="206"/>
    </location>
</feature>
<dbReference type="SUPFAM" id="SSF47203">
    <property type="entry name" value="Acyl-CoA dehydrogenase C-terminal domain-like"/>
    <property type="match status" value="1"/>
</dbReference>